<dbReference type="EMBL" id="JASNFN010000004">
    <property type="protein sequence ID" value="MDP5182036.1"/>
    <property type="molecule type" value="Genomic_DNA"/>
</dbReference>
<name>A0ABT9I8Y6_9ACTN</name>
<evidence type="ECO:0000313" key="2">
    <source>
        <dbReference type="Proteomes" id="UP001233673"/>
    </source>
</evidence>
<evidence type="ECO:0000313" key="1">
    <source>
        <dbReference type="EMBL" id="MDP5182036.1"/>
    </source>
</evidence>
<organism evidence="1 2">
    <name type="scientific">Blastococcus carthaginiensis</name>
    <dbReference type="NCBI Taxonomy" id="3050034"/>
    <lineage>
        <taxon>Bacteria</taxon>
        <taxon>Bacillati</taxon>
        <taxon>Actinomycetota</taxon>
        <taxon>Actinomycetes</taxon>
        <taxon>Geodermatophilales</taxon>
        <taxon>Geodermatophilaceae</taxon>
        <taxon>Blastococcus</taxon>
    </lineage>
</organism>
<comment type="caution">
    <text evidence="1">The sequence shown here is derived from an EMBL/GenBank/DDBJ whole genome shotgun (WGS) entry which is preliminary data.</text>
</comment>
<dbReference type="Proteomes" id="UP001233673">
    <property type="component" value="Unassembled WGS sequence"/>
</dbReference>
<keyword evidence="2" id="KW-1185">Reference proteome</keyword>
<accession>A0ABT9I8Y6</accession>
<dbReference type="RefSeq" id="WP_305998743.1">
    <property type="nucleotide sequence ID" value="NZ_JASNFN010000004.1"/>
</dbReference>
<sequence>MTALVMPVHGRWAWDARGEGRAVRVSTHVEAGLLNLSLWRGETCVGTVRLAPEDVAQLVAGLTDGLSALAARPRVLAPDAARVAELETRLARLEQRRDPLWRRAADAAGGWAVRKAARRPR</sequence>
<gene>
    <name evidence="1" type="ORF">QOZ88_05250</name>
</gene>
<proteinExistence type="predicted"/>
<protein>
    <submittedName>
        <fullName evidence="1">Uncharacterized protein</fullName>
    </submittedName>
</protein>
<reference evidence="2" key="1">
    <citation type="submission" date="2023-05" db="EMBL/GenBank/DDBJ databases">
        <title>Draft genome of Pseudofrankia sp. BMG5.37.</title>
        <authorList>
            <person name="Gtari M."/>
            <person name="Ghodhbane F."/>
            <person name="Sbissi I."/>
        </authorList>
    </citation>
    <scope>NUCLEOTIDE SEQUENCE [LARGE SCALE GENOMIC DNA]</scope>
    <source>
        <strain evidence="2">BMG 814</strain>
    </source>
</reference>